<proteinExistence type="predicted"/>
<organism evidence="2 3">
    <name type="scientific">Rehaibacterium terrae</name>
    <dbReference type="NCBI Taxonomy" id="1341696"/>
    <lineage>
        <taxon>Bacteria</taxon>
        <taxon>Pseudomonadati</taxon>
        <taxon>Pseudomonadota</taxon>
        <taxon>Gammaproteobacteria</taxon>
        <taxon>Lysobacterales</taxon>
        <taxon>Lysobacteraceae</taxon>
        <taxon>Rehaibacterium</taxon>
    </lineage>
</organism>
<evidence type="ECO:0000259" key="1">
    <source>
        <dbReference type="Pfam" id="PF12697"/>
    </source>
</evidence>
<comment type="caution">
    <text evidence="2">The sequence shown here is derived from an EMBL/GenBank/DDBJ whole genome shotgun (WGS) entry which is preliminary data.</text>
</comment>
<name>A0A7W7XZ54_9GAMM</name>
<dbReference type="SUPFAM" id="SSF53474">
    <property type="entry name" value="alpha/beta-Hydrolases"/>
    <property type="match status" value="1"/>
</dbReference>
<gene>
    <name evidence="2" type="ORF">HNQ58_000991</name>
</gene>
<dbReference type="InterPro" id="IPR050228">
    <property type="entry name" value="Carboxylesterase_BioH"/>
</dbReference>
<feature type="domain" description="AB hydrolase-1" evidence="1">
    <location>
        <begin position="41"/>
        <end position="279"/>
    </location>
</feature>
<dbReference type="PANTHER" id="PTHR43194">
    <property type="entry name" value="HYDROLASE ALPHA/BETA FOLD FAMILY"/>
    <property type="match status" value="1"/>
</dbReference>
<keyword evidence="3" id="KW-1185">Reference proteome</keyword>
<evidence type="ECO:0000313" key="2">
    <source>
        <dbReference type="EMBL" id="MBB5015110.1"/>
    </source>
</evidence>
<evidence type="ECO:0000313" key="3">
    <source>
        <dbReference type="Proteomes" id="UP000519004"/>
    </source>
</evidence>
<dbReference type="Proteomes" id="UP000519004">
    <property type="component" value="Unassembled WGS sequence"/>
</dbReference>
<dbReference type="Pfam" id="PF12697">
    <property type="entry name" value="Abhydrolase_6"/>
    <property type="match status" value="1"/>
</dbReference>
<dbReference type="Gene3D" id="3.40.50.1820">
    <property type="entry name" value="alpha/beta hydrolase"/>
    <property type="match status" value="1"/>
</dbReference>
<dbReference type="InterPro" id="IPR000073">
    <property type="entry name" value="AB_hydrolase_1"/>
</dbReference>
<dbReference type="AlphaFoldDB" id="A0A7W7XZ54"/>
<reference evidence="2 3" key="1">
    <citation type="submission" date="2020-08" db="EMBL/GenBank/DDBJ databases">
        <title>Genomic Encyclopedia of Type Strains, Phase IV (KMG-IV): sequencing the most valuable type-strain genomes for metagenomic binning, comparative biology and taxonomic classification.</title>
        <authorList>
            <person name="Goeker M."/>
        </authorList>
    </citation>
    <scope>NUCLEOTIDE SEQUENCE [LARGE SCALE GENOMIC DNA]</scope>
    <source>
        <strain evidence="2 3">DSM 25897</strain>
    </source>
</reference>
<dbReference type="RefSeq" id="WP_183947681.1">
    <property type="nucleotide sequence ID" value="NZ_JACHHX010000005.1"/>
</dbReference>
<dbReference type="PANTHER" id="PTHR43194:SF2">
    <property type="entry name" value="PEROXISOMAL MEMBRANE PROTEIN LPX1"/>
    <property type="match status" value="1"/>
</dbReference>
<dbReference type="EMBL" id="JACHHX010000005">
    <property type="protein sequence ID" value="MBB5015110.1"/>
    <property type="molecule type" value="Genomic_DNA"/>
</dbReference>
<sequence>MVDCVRDSAPDTLAAGDFILPGGDGLPLACSRYGTGAGGRVVFAHGFGQTRLAWSRTARRLGAAGYTGLAYDARGHGDSGRNPIDRRYDGEQFLADLGAVSAAAGERPVLVGASMGGLIGLWAESLQPRFAALVLVDITPRWENAGLERILGFMSAHPDGFDSLEHAADAIAAHLPHRRERKPPQQLRALLREGVDGRWRWHWDPRLLDEFARDSGRYQSALLEAVQNIAAPVLLVSGGRSDLVSEATAGEFLDHVPHAEHVRLPRATHMVAGDDNDTFTDTILDFLTRRVPPASIPGVHR</sequence>
<accession>A0A7W7XZ54</accession>
<protein>
    <submittedName>
        <fullName evidence="2">Pimeloyl-ACP methyl ester carboxylesterase</fullName>
    </submittedName>
</protein>
<dbReference type="InterPro" id="IPR029058">
    <property type="entry name" value="AB_hydrolase_fold"/>
</dbReference>